<accession>A0A7R9EB95</accession>
<keyword evidence="1" id="KW-0732">Signal</keyword>
<proteinExistence type="predicted"/>
<protein>
    <submittedName>
        <fullName evidence="2">Uncharacterized protein</fullName>
    </submittedName>
</protein>
<dbReference type="AlphaFoldDB" id="A0A7R9EB95"/>
<organism evidence="2">
    <name type="scientific">Timema monikensis</name>
    <dbReference type="NCBI Taxonomy" id="170555"/>
    <lineage>
        <taxon>Eukaryota</taxon>
        <taxon>Metazoa</taxon>
        <taxon>Ecdysozoa</taxon>
        <taxon>Arthropoda</taxon>
        <taxon>Hexapoda</taxon>
        <taxon>Insecta</taxon>
        <taxon>Pterygota</taxon>
        <taxon>Neoptera</taxon>
        <taxon>Polyneoptera</taxon>
        <taxon>Phasmatodea</taxon>
        <taxon>Timematodea</taxon>
        <taxon>Timematoidea</taxon>
        <taxon>Timematidae</taxon>
        <taxon>Timema</taxon>
    </lineage>
</organism>
<evidence type="ECO:0000313" key="2">
    <source>
        <dbReference type="EMBL" id="CAD7430870.1"/>
    </source>
</evidence>
<gene>
    <name evidence="2" type="ORF">TMSB3V08_LOCUS7619</name>
</gene>
<evidence type="ECO:0000256" key="1">
    <source>
        <dbReference type="SAM" id="SignalP"/>
    </source>
</evidence>
<feature type="signal peptide" evidence="1">
    <location>
        <begin position="1"/>
        <end position="31"/>
    </location>
</feature>
<name>A0A7R9EB95_9NEOP</name>
<sequence>MTNKHHSSVRVACNKQFYLFILLLSIRLAGADSLPTVRVTLAAVIVAGKICPFSSNSQVGVSLEVRPQQEQGRTIQASMVQLVLTENVALAVPQRRQIHSLKEGMQDGMLSSVERILSISTHTGSWSDMGSTLPVRHLGLRPEFSLLLPQTFQTLLSVEKKLLSATYLCCELGQAVLQFGDKLVKTTLLGETEQRGHVVSRRTVVFTKQSCGLGRTAGRNQNQWFKVAQRFGQRTNAGENKVKREKDKNVIPLGGEPHGACEKEHLLLDGLGTGVKCDRQDHLNLFVLQQSRVQIEPLGVVRRQVRHKVQRVHIQSSYLALEEVITALHLGTQQWLEHLLDHLRKQPIQSPEETANHLRKQPIPHVHTVLTEKHPSVTFPLMFGVTTHRQAVVKLLQNSQPERLLRATRLLPGFHSDGADELQ</sequence>
<reference evidence="2" key="1">
    <citation type="submission" date="2020-11" db="EMBL/GenBank/DDBJ databases">
        <authorList>
            <person name="Tran Van P."/>
        </authorList>
    </citation>
    <scope>NUCLEOTIDE SEQUENCE</scope>
</reference>
<dbReference type="EMBL" id="OB794688">
    <property type="protein sequence ID" value="CAD7430870.1"/>
    <property type="molecule type" value="Genomic_DNA"/>
</dbReference>
<feature type="chain" id="PRO_5030648590" evidence="1">
    <location>
        <begin position="32"/>
        <end position="423"/>
    </location>
</feature>